<dbReference type="InterPro" id="IPR011990">
    <property type="entry name" value="TPR-like_helical_dom_sf"/>
</dbReference>
<dbReference type="AlphaFoldDB" id="A0A1V9F355"/>
<accession>A0A1V9F355</accession>
<proteinExistence type="predicted"/>
<comment type="caution">
    <text evidence="1">The sequence shown here is derived from an EMBL/GenBank/DDBJ whole genome shotgun (WGS) entry which is preliminary data.</text>
</comment>
<evidence type="ECO:0000313" key="2">
    <source>
        <dbReference type="Proteomes" id="UP000192610"/>
    </source>
</evidence>
<reference evidence="2" key="1">
    <citation type="submission" date="2016-04" db="EMBL/GenBank/DDBJ databases">
        <authorList>
            <person name="Chen L."/>
            <person name="Zhuang W."/>
            <person name="Wang G."/>
        </authorList>
    </citation>
    <scope>NUCLEOTIDE SEQUENCE [LARGE SCALE GENOMIC DNA]</scope>
    <source>
        <strain evidence="2">17621</strain>
    </source>
</reference>
<dbReference type="PROSITE" id="PS51257">
    <property type="entry name" value="PROKAR_LIPOPROTEIN"/>
    <property type="match status" value="1"/>
</dbReference>
<sequence length="559" mass="61140">MRRKYFIYACTALLVLMIVGTGCKKFLDVNKNINNPTPSSVTLSLVLSGAERNISNNIALGSTIGNTLSLYTHQLTGRIAADRYNAGSSNWNELYGAISNLNVIIKRAPAESRFAYAGVAKILKAYTVSLLVDIWGDVPYSEYDRFDEGISQPKSDKGSEIYPQLLTLLDEGIADLNNTAFNPSKPGNDDYIYKGNTARWIKAANTIKLKLYTQVRLVQDVKTQVAALLAQPGSLINNESESFMMPFGAIVTTDDRHPAYGDYSAAQRGGQLFSPWLYEIMKGRNPDVLTGLVDPRLPYYIYNQKSAIGGVNGTPENCTEYRDGGFISILFGSNGPCRDGSNSQTYSMLGIYPAGGRFNDSLAKSVNSLGQQNAGTGARPHEFITYPDRLYLEAELIQAGVIAGDARDVFSKALDATFAHVDNVVANYVKPGSAGEAQTVPAIATLAATKTYKDGVLAAFDAGNDNKKMEYIMTEKWINRIENPVDNYTDYRRTKFPVLFAPAPEGLVSSVTGPDGKVTPVSNDRKYPWSIPFSTGEIGLNKNAPPQKVAENYKVFWQP</sequence>
<dbReference type="Pfam" id="PF12771">
    <property type="entry name" value="SusD-like_2"/>
    <property type="match status" value="1"/>
</dbReference>
<dbReference type="Proteomes" id="UP000192610">
    <property type="component" value="Unassembled WGS sequence"/>
</dbReference>
<dbReference type="OrthoDB" id="614457at2"/>
<protein>
    <recommendedName>
        <fullName evidence="3">SusD/RagB family nutrient-binding outer membrane lipoprotein</fullName>
    </recommendedName>
</protein>
<keyword evidence="2" id="KW-1185">Reference proteome</keyword>
<gene>
    <name evidence="1" type="ORF">A4H97_23940</name>
</gene>
<evidence type="ECO:0000313" key="1">
    <source>
        <dbReference type="EMBL" id="OQP52761.1"/>
    </source>
</evidence>
<name>A0A1V9F355_9BACT</name>
<evidence type="ECO:0008006" key="3">
    <source>
        <dbReference type="Google" id="ProtNLM"/>
    </source>
</evidence>
<dbReference type="Gene3D" id="1.25.40.390">
    <property type="match status" value="1"/>
</dbReference>
<dbReference type="STRING" id="354355.SAMN05660816_04675"/>
<dbReference type="EMBL" id="LVXG01000007">
    <property type="protein sequence ID" value="OQP52761.1"/>
    <property type="molecule type" value="Genomic_DNA"/>
</dbReference>
<dbReference type="InterPro" id="IPR041662">
    <property type="entry name" value="SusD-like_2"/>
</dbReference>
<dbReference type="SUPFAM" id="SSF48452">
    <property type="entry name" value="TPR-like"/>
    <property type="match status" value="1"/>
</dbReference>
<organism evidence="1 2">
    <name type="scientific">Niastella yeongjuensis</name>
    <dbReference type="NCBI Taxonomy" id="354355"/>
    <lineage>
        <taxon>Bacteria</taxon>
        <taxon>Pseudomonadati</taxon>
        <taxon>Bacteroidota</taxon>
        <taxon>Chitinophagia</taxon>
        <taxon>Chitinophagales</taxon>
        <taxon>Chitinophagaceae</taxon>
        <taxon>Niastella</taxon>
    </lineage>
</organism>
<dbReference type="RefSeq" id="WP_081197854.1">
    <property type="nucleotide sequence ID" value="NZ_FOCZ01000009.1"/>
</dbReference>